<evidence type="ECO:0000313" key="3">
    <source>
        <dbReference type="Proteomes" id="UP001189429"/>
    </source>
</evidence>
<dbReference type="Proteomes" id="UP001189429">
    <property type="component" value="Unassembled WGS sequence"/>
</dbReference>
<feature type="region of interest" description="Disordered" evidence="1">
    <location>
        <begin position="26"/>
        <end position="62"/>
    </location>
</feature>
<sequence>DAFAAWAGSGAEGAASPAEVAVLEVADSEPEGAAAGEAPADGGLLFDEGAPEGEAEPSVPAAGQRAERLRALLAGGACERLGLGYEDLLAELAAAAHQAGPVASACPASAAPPPRPAPPAAFAPRASRRRDAAGAAADAGQAGAARAALPLVAVTGGCAGPRDGAPAGPPSEASIDDEWADGARPAQPVERDAMAVGVLKPELAPPADVSSALVPAAAAVAAAAAAAAAPTPAVAGKCAAVVAELLAILSNPSVDAVIFGALGWDEKRLPVLLDTLKRSRHGGMAPTVARPAPFCALRALRAGSSQDADFYKDVSNWNTALRVAGELRSTSIELAA</sequence>
<dbReference type="EMBL" id="CAUYUJ010020532">
    <property type="protein sequence ID" value="CAK0898995.1"/>
    <property type="molecule type" value="Genomic_DNA"/>
</dbReference>
<organism evidence="2 3">
    <name type="scientific">Prorocentrum cordatum</name>
    <dbReference type="NCBI Taxonomy" id="2364126"/>
    <lineage>
        <taxon>Eukaryota</taxon>
        <taxon>Sar</taxon>
        <taxon>Alveolata</taxon>
        <taxon>Dinophyceae</taxon>
        <taxon>Prorocentrales</taxon>
        <taxon>Prorocentraceae</taxon>
        <taxon>Prorocentrum</taxon>
    </lineage>
</organism>
<proteinExistence type="predicted"/>
<comment type="caution">
    <text evidence="2">The sequence shown here is derived from an EMBL/GenBank/DDBJ whole genome shotgun (WGS) entry which is preliminary data.</text>
</comment>
<feature type="compositionally biased region" description="Pro residues" evidence="1">
    <location>
        <begin position="110"/>
        <end position="121"/>
    </location>
</feature>
<name>A0ABN9XGZ6_9DINO</name>
<reference evidence="2" key="1">
    <citation type="submission" date="2023-10" db="EMBL/GenBank/DDBJ databases">
        <authorList>
            <person name="Chen Y."/>
            <person name="Shah S."/>
            <person name="Dougan E. K."/>
            <person name="Thang M."/>
            <person name="Chan C."/>
        </authorList>
    </citation>
    <scope>NUCLEOTIDE SEQUENCE [LARGE SCALE GENOMIC DNA]</scope>
</reference>
<evidence type="ECO:0000256" key="1">
    <source>
        <dbReference type="SAM" id="MobiDB-lite"/>
    </source>
</evidence>
<evidence type="ECO:0000313" key="2">
    <source>
        <dbReference type="EMBL" id="CAK0898995.1"/>
    </source>
</evidence>
<feature type="region of interest" description="Disordered" evidence="1">
    <location>
        <begin position="104"/>
        <end position="138"/>
    </location>
</feature>
<protein>
    <submittedName>
        <fullName evidence="2">Uncharacterized protein</fullName>
    </submittedName>
</protein>
<gene>
    <name evidence="2" type="ORF">PCOR1329_LOCUS76629</name>
</gene>
<feature type="compositionally biased region" description="Low complexity" evidence="1">
    <location>
        <begin position="31"/>
        <end position="43"/>
    </location>
</feature>
<keyword evidence="3" id="KW-1185">Reference proteome</keyword>
<accession>A0ABN9XGZ6</accession>
<feature type="non-terminal residue" evidence="2">
    <location>
        <position position="1"/>
    </location>
</feature>